<keyword evidence="2" id="KW-1185">Reference proteome</keyword>
<evidence type="ECO:0000313" key="2">
    <source>
        <dbReference type="Proteomes" id="UP001652627"/>
    </source>
</evidence>
<sequence length="105" mass="11519">MEALALPGRPRRAALRAREAPPGEPERKRVCKQLETIPNEADVCFIDCAMELDSKQKVSTDCVPQAAKTNQDSMIFENHGSRGTAQPCPRCIAGESGHFNHILGF</sequence>
<evidence type="ECO:0000313" key="3">
    <source>
        <dbReference type="RefSeq" id="XP_067156489.1"/>
    </source>
</evidence>
<dbReference type="Proteomes" id="UP001652627">
    <property type="component" value="Chromosome 7"/>
</dbReference>
<feature type="region of interest" description="Disordered" evidence="1">
    <location>
        <begin position="1"/>
        <end position="27"/>
    </location>
</feature>
<proteinExistence type="predicted"/>
<dbReference type="GeneID" id="106484993"/>
<dbReference type="RefSeq" id="XP_067156489.1">
    <property type="nucleotide sequence ID" value="XM_067300388.1"/>
</dbReference>
<reference evidence="3" key="1">
    <citation type="submission" date="2025-08" db="UniProtKB">
        <authorList>
            <consortium name="RefSeq"/>
        </authorList>
    </citation>
    <scope>IDENTIFICATION</scope>
    <source>
        <tissue evidence="3">Blood</tissue>
    </source>
</reference>
<organism evidence="2 3">
    <name type="scientific">Apteryx mantelli</name>
    <name type="common">North Island brown kiwi</name>
    <dbReference type="NCBI Taxonomy" id="2696672"/>
    <lineage>
        <taxon>Eukaryota</taxon>
        <taxon>Metazoa</taxon>
        <taxon>Chordata</taxon>
        <taxon>Craniata</taxon>
        <taxon>Vertebrata</taxon>
        <taxon>Euteleostomi</taxon>
        <taxon>Archelosauria</taxon>
        <taxon>Archosauria</taxon>
        <taxon>Dinosauria</taxon>
        <taxon>Saurischia</taxon>
        <taxon>Theropoda</taxon>
        <taxon>Coelurosauria</taxon>
        <taxon>Aves</taxon>
        <taxon>Palaeognathae</taxon>
        <taxon>Apterygiformes</taxon>
        <taxon>Apterygidae</taxon>
        <taxon>Apteryx</taxon>
    </lineage>
</organism>
<gene>
    <name evidence="3" type="primary">C7H10orf143</name>
</gene>
<feature type="compositionally biased region" description="Basic and acidic residues" evidence="1">
    <location>
        <begin position="16"/>
        <end position="27"/>
    </location>
</feature>
<accession>A0ABM4EUW2</accession>
<name>A0ABM4EUW2_9AVES</name>
<evidence type="ECO:0000256" key="1">
    <source>
        <dbReference type="SAM" id="MobiDB-lite"/>
    </source>
</evidence>
<protein>
    <submittedName>
        <fullName evidence="3">Uncharacterized protein C10orf143 homolog</fullName>
    </submittedName>
</protein>